<dbReference type="InterPro" id="IPR043128">
    <property type="entry name" value="Rev_trsase/Diguanyl_cyclase"/>
</dbReference>
<feature type="coiled-coil region" evidence="1">
    <location>
        <begin position="1"/>
        <end position="28"/>
    </location>
</feature>
<dbReference type="Proteomes" id="UP000184447">
    <property type="component" value="Unassembled WGS sequence"/>
</dbReference>
<dbReference type="EMBL" id="FQXM01000002">
    <property type="protein sequence ID" value="SHH13523.1"/>
    <property type="molecule type" value="Genomic_DNA"/>
</dbReference>
<dbReference type="PANTHER" id="PTHR45138">
    <property type="entry name" value="REGULATORY COMPONENTS OF SENSORY TRANSDUCTION SYSTEM"/>
    <property type="match status" value="1"/>
</dbReference>
<dbReference type="OrthoDB" id="9805474at2"/>
<keyword evidence="1" id="KW-0175">Coiled coil</keyword>
<dbReference type="PANTHER" id="PTHR45138:SF6">
    <property type="entry name" value="DIGUANYLATE CYCLASE DGCN"/>
    <property type="match status" value="1"/>
</dbReference>
<reference evidence="3 4" key="1">
    <citation type="submission" date="2016-11" db="EMBL/GenBank/DDBJ databases">
        <authorList>
            <person name="Jaros S."/>
            <person name="Januszkiewicz K."/>
            <person name="Wedrychowicz H."/>
        </authorList>
    </citation>
    <scope>NUCLEOTIDE SEQUENCE [LARGE SCALE GENOMIC DNA]</scope>
    <source>
        <strain evidence="3 4">DSM 8605</strain>
    </source>
</reference>
<dbReference type="Pfam" id="PF00990">
    <property type="entry name" value="GGDEF"/>
    <property type="match status" value="1"/>
</dbReference>
<accession>A0A1M5QJ36</accession>
<dbReference type="InterPro" id="IPR029016">
    <property type="entry name" value="GAF-like_dom_sf"/>
</dbReference>
<name>A0A1M5QJ36_9CLOT</name>
<dbReference type="PROSITE" id="PS50887">
    <property type="entry name" value="GGDEF"/>
    <property type="match status" value="1"/>
</dbReference>
<dbReference type="InterPro" id="IPR050469">
    <property type="entry name" value="Diguanylate_Cyclase"/>
</dbReference>
<dbReference type="InterPro" id="IPR029787">
    <property type="entry name" value="Nucleotide_cyclase"/>
</dbReference>
<proteinExistence type="predicted"/>
<dbReference type="GO" id="GO:1902201">
    <property type="term" value="P:negative regulation of bacterial-type flagellum-dependent cell motility"/>
    <property type="evidence" value="ECO:0007669"/>
    <property type="project" value="TreeGrafter"/>
</dbReference>
<evidence type="ECO:0000313" key="3">
    <source>
        <dbReference type="EMBL" id="SHH13523.1"/>
    </source>
</evidence>
<dbReference type="SMART" id="SM00267">
    <property type="entry name" value="GGDEF"/>
    <property type="match status" value="1"/>
</dbReference>
<organism evidence="3 4">
    <name type="scientific">Clostridium grantii DSM 8605</name>
    <dbReference type="NCBI Taxonomy" id="1121316"/>
    <lineage>
        <taxon>Bacteria</taxon>
        <taxon>Bacillati</taxon>
        <taxon>Bacillota</taxon>
        <taxon>Clostridia</taxon>
        <taxon>Eubacteriales</taxon>
        <taxon>Clostridiaceae</taxon>
        <taxon>Clostridium</taxon>
    </lineage>
</organism>
<dbReference type="Gene3D" id="3.30.450.40">
    <property type="match status" value="1"/>
</dbReference>
<dbReference type="GO" id="GO:0005886">
    <property type="term" value="C:plasma membrane"/>
    <property type="evidence" value="ECO:0007669"/>
    <property type="project" value="TreeGrafter"/>
</dbReference>
<evidence type="ECO:0000313" key="4">
    <source>
        <dbReference type="Proteomes" id="UP000184447"/>
    </source>
</evidence>
<feature type="domain" description="GGDEF" evidence="2">
    <location>
        <begin position="232"/>
        <end position="359"/>
    </location>
</feature>
<dbReference type="SUPFAM" id="SSF55073">
    <property type="entry name" value="Nucleotide cyclase"/>
    <property type="match status" value="1"/>
</dbReference>
<dbReference type="InterPro" id="IPR000160">
    <property type="entry name" value="GGDEF_dom"/>
</dbReference>
<dbReference type="CDD" id="cd01949">
    <property type="entry name" value="GGDEF"/>
    <property type="match status" value="1"/>
</dbReference>
<keyword evidence="4" id="KW-1185">Reference proteome</keyword>
<evidence type="ECO:0000256" key="1">
    <source>
        <dbReference type="SAM" id="Coils"/>
    </source>
</evidence>
<protein>
    <submittedName>
        <fullName evidence="3">Diguanylate cyclase (GGDEF) domain-containing protein</fullName>
    </submittedName>
</protein>
<dbReference type="FunFam" id="3.30.70.270:FF:000001">
    <property type="entry name" value="Diguanylate cyclase domain protein"/>
    <property type="match status" value="1"/>
</dbReference>
<dbReference type="STRING" id="1121316.SAMN02745207_00100"/>
<dbReference type="Gene3D" id="3.30.70.270">
    <property type="match status" value="1"/>
</dbReference>
<dbReference type="NCBIfam" id="TIGR00254">
    <property type="entry name" value="GGDEF"/>
    <property type="match status" value="1"/>
</dbReference>
<sequence length="359" mass="41480">MKEYKEQIQKQENELKEYKEMNEKLKDEIKIRDSVLKILHSVMEINELNTLFDLILENALKSIQQSTIGSILVLDENNYLTISAYRGFEKELAENFKIHLSQSFIYKKTNGKIEKATIINDINEVQEVIFPGVIDSAGKTSINANISVPIKINGKMYGLLSIDSEEKNIFDEEHLEILEYLGVQAALAIEKHLLYEKTITLSRFDELTGICNRRYFETLFKEQLERSSRYEEKFSLVLMDLNKFKAVNDKYGHLVGDEVLKAFSGFLKNNLRASDIVARLGGDEFIALMLYSEEEKVIEKMEYLWELCLKSNVELENKSINFSFSYGVSSYPKDGKDFNSLVKIADAKMYEKKGYNCLC</sequence>
<dbReference type="GO" id="GO:0052621">
    <property type="term" value="F:diguanylate cyclase activity"/>
    <property type="evidence" value="ECO:0007669"/>
    <property type="project" value="TreeGrafter"/>
</dbReference>
<evidence type="ECO:0000259" key="2">
    <source>
        <dbReference type="PROSITE" id="PS50887"/>
    </source>
</evidence>
<dbReference type="AlphaFoldDB" id="A0A1M5QJ36"/>
<dbReference type="RefSeq" id="WP_073335885.1">
    <property type="nucleotide sequence ID" value="NZ_FQXM01000002.1"/>
</dbReference>
<dbReference type="GO" id="GO:0043709">
    <property type="term" value="P:cell adhesion involved in single-species biofilm formation"/>
    <property type="evidence" value="ECO:0007669"/>
    <property type="project" value="TreeGrafter"/>
</dbReference>
<dbReference type="Pfam" id="PF13185">
    <property type="entry name" value="GAF_2"/>
    <property type="match status" value="1"/>
</dbReference>
<gene>
    <name evidence="3" type="ORF">SAMN02745207_00100</name>
</gene>
<dbReference type="SUPFAM" id="SSF55781">
    <property type="entry name" value="GAF domain-like"/>
    <property type="match status" value="1"/>
</dbReference>
<dbReference type="InterPro" id="IPR003018">
    <property type="entry name" value="GAF"/>
</dbReference>